<organism evidence="1 2">
    <name type="scientific">Streptomyces oceani</name>
    <dbReference type="NCBI Taxonomy" id="1075402"/>
    <lineage>
        <taxon>Bacteria</taxon>
        <taxon>Bacillati</taxon>
        <taxon>Actinomycetota</taxon>
        <taxon>Actinomycetes</taxon>
        <taxon>Kitasatosporales</taxon>
        <taxon>Streptomycetaceae</taxon>
        <taxon>Streptomyces</taxon>
    </lineage>
</organism>
<dbReference type="Proteomes" id="UP000176101">
    <property type="component" value="Unassembled WGS sequence"/>
</dbReference>
<keyword evidence="2" id="KW-1185">Reference proteome</keyword>
<name>A0A1E7KNM2_9ACTN</name>
<sequence>MRVPGSEFGQLAHDWLRLTAGAMTTRVRKHVDTVDLLATSHGCRFRHYREGGSYPVFELSWSGVFHTHRNAFANAS</sequence>
<dbReference type="EMBL" id="LJGU01000095">
    <property type="protein sequence ID" value="OEV05569.1"/>
    <property type="molecule type" value="Genomic_DNA"/>
</dbReference>
<protein>
    <submittedName>
        <fullName evidence="1">Uncharacterized protein</fullName>
    </submittedName>
</protein>
<accession>A0A1E7KNM2</accession>
<evidence type="ECO:0000313" key="2">
    <source>
        <dbReference type="Proteomes" id="UP000176101"/>
    </source>
</evidence>
<evidence type="ECO:0000313" key="1">
    <source>
        <dbReference type="EMBL" id="OEV05569.1"/>
    </source>
</evidence>
<dbReference type="AlphaFoldDB" id="A0A1E7KNM2"/>
<gene>
    <name evidence="1" type="ORF">AN216_02600</name>
</gene>
<comment type="caution">
    <text evidence="1">The sequence shown here is derived from an EMBL/GenBank/DDBJ whole genome shotgun (WGS) entry which is preliminary data.</text>
</comment>
<proteinExistence type="predicted"/>
<reference evidence="1 2" key="1">
    <citation type="journal article" date="2016" name="Front. Microbiol.">
        <title>Comparative Genomics Analysis of Streptomyces Species Reveals Their Adaptation to the Marine Environment and Their Diversity at the Genomic Level.</title>
        <authorList>
            <person name="Tian X."/>
            <person name="Zhang Z."/>
            <person name="Yang T."/>
            <person name="Chen M."/>
            <person name="Li J."/>
            <person name="Chen F."/>
            <person name="Yang J."/>
            <person name="Li W."/>
            <person name="Zhang B."/>
            <person name="Zhang Z."/>
            <person name="Wu J."/>
            <person name="Zhang C."/>
            <person name="Long L."/>
            <person name="Xiao J."/>
        </authorList>
    </citation>
    <scope>NUCLEOTIDE SEQUENCE [LARGE SCALE GENOMIC DNA]</scope>
    <source>
        <strain evidence="1 2">SCSIO 02100</strain>
    </source>
</reference>